<evidence type="ECO:0000259" key="1">
    <source>
        <dbReference type="Pfam" id="PF20247"/>
    </source>
</evidence>
<organism evidence="2 3">
    <name type="scientific">Kribbella voronezhensis</name>
    <dbReference type="NCBI Taxonomy" id="2512212"/>
    <lineage>
        <taxon>Bacteria</taxon>
        <taxon>Bacillati</taxon>
        <taxon>Actinomycetota</taxon>
        <taxon>Actinomycetes</taxon>
        <taxon>Propionibacteriales</taxon>
        <taxon>Kribbellaceae</taxon>
        <taxon>Kribbella</taxon>
    </lineage>
</organism>
<comment type="caution">
    <text evidence="2">The sequence shown here is derived from an EMBL/GenBank/DDBJ whole genome shotgun (WGS) entry which is preliminary data.</text>
</comment>
<reference evidence="2 3" key="1">
    <citation type="submission" date="2019-03" db="EMBL/GenBank/DDBJ databases">
        <title>Genomic Encyclopedia of Type Strains, Phase III (KMG-III): the genomes of soil and plant-associated and newly described type strains.</title>
        <authorList>
            <person name="Whitman W."/>
        </authorList>
    </citation>
    <scope>NUCLEOTIDE SEQUENCE [LARGE SCALE GENOMIC DNA]</scope>
    <source>
        <strain evidence="2 3">VKM Ac-2575</strain>
    </source>
</reference>
<accession>A0A4R7SXK1</accession>
<gene>
    <name evidence="2" type="ORF">EV138_6482</name>
</gene>
<proteinExistence type="predicted"/>
<sequence length="435" mass="48436">MITTVAELLQELMLKERAVLDASPIEHRPTIGSMYEGLSIDILGRAIPDGLDLNLVTGFAVDDDGNMSGQLDCMLVRGAGIPVPYTTAFQWHIRDVIAVFEIKKTLYSAELKDAFQHLGEVRELEKRYRASLTGDAALVDLRRPNRAYAEVTGQDPPEFGAIESLPADREALFRTLLDEYHSALRIIVGFHGFKSEHSFRESLVSYLTENLRTPGFGPGGFPQLIVSGDYTLAKANGQPYSNRLTPDGWWPFYFSTAVNPLHMILEYVWTRLDQMFGIGGLWGEDLELEVPHALLVGKAEHTPDGAIGWNYRFVNNTPELLTKLGASEAWQPFYPTDEQAVILMRLQQGKDVRLTDEKLISFLSRPSDDLDQFWDDLLTSGLVAKSSDGTELRLIATQCDIAYLPDGRIVAGENNTGRLSRWIANNTAESGKVAD</sequence>
<keyword evidence="3" id="KW-1185">Reference proteome</keyword>
<protein>
    <recommendedName>
        <fullName evidence="1">DUF6602 domain-containing protein</fullName>
    </recommendedName>
</protein>
<name>A0A4R7SXK1_9ACTN</name>
<dbReference type="OrthoDB" id="1550554at2"/>
<dbReference type="AlphaFoldDB" id="A0A4R7SXK1"/>
<dbReference type="Proteomes" id="UP000295151">
    <property type="component" value="Unassembled WGS sequence"/>
</dbReference>
<evidence type="ECO:0000313" key="3">
    <source>
        <dbReference type="Proteomes" id="UP000295151"/>
    </source>
</evidence>
<evidence type="ECO:0000313" key="2">
    <source>
        <dbReference type="EMBL" id="TDU84014.1"/>
    </source>
</evidence>
<dbReference type="EMBL" id="SOCE01000002">
    <property type="protein sequence ID" value="TDU84014.1"/>
    <property type="molecule type" value="Genomic_DNA"/>
</dbReference>
<dbReference type="InterPro" id="IPR046537">
    <property type="entry name" value="DUF6602"/>
</dbReference>
<dbReference type="RefSeq" id="WP_133983602.1">
    <property type="nucleotide sequence ID" value="NZ_SOCE01000002.1"/>
</dbReference>
<feature type="domain" description="DUF6602" evidence="1">
    <location>
        <begin position="23"/>
        <end position="124"/>
    </location>
</feature>
<dbReference type="Pfam" id="PF20247">
    <property type="entry name" value="DUF6602"/>
    <property type="match status" value="1"/>
</dbReference>